<reference evidence="7" key="1">
    <citation type="submission" date="2019-09" db="EMBL/GenBank/DDBJ databases">
        <title>The Mitochondrial Proteome of the Jakobid, Andalucia godoyi, a Protist With the Most Gene-Rich and Bacteria-Like Mitochondrial Genome.</title>
        <authorList>
            <person name="Gray M.W."/>
            <person name="Burger G."/>
            <person name="Derelle R."/>
            <person name="Klimes V."/>
            <person name="Leger M."/>
            <person name="Sarrasin M."/>
            <person name="Vlcek C."/>
            <person name="Roger A.J."/>
            <person name="Elias M."/>
            <person name="Lang B.F."/>
        </authorList>
    </citation>
    <scope>NUCLEOTIDE SEQUENCE</scope>
    <source>
        <strain evidence="7">And28</strain>
    </source>
</reference>
<proteinExistence type="inferred from homology"/>
<feature type="domain" description="Adenylate kinase active site lid" evidence="6">
    <location>
        <begin position="130"/>
        <end position="175"/>
    </location>
</feature>
<dbReference type="InterPro" id="IPR027417">
    <property type="entry name" value="P-loop_NTPase"/>
</dbReference>
<dbReference type="CDD" id="cd01428">
    <property type="entry name" value="ADK"/>
    <property type="match status" value="1"/>
</dbReference>
<dbReference type="HAMAP" id="MF_00235">
    <property type="entry name" value="Adenylate_kinase_Adk"/>
    <property type="match status" value="1"/>
</dbReference>
<protein>
    <submittedName>
        <fullName evidence="7">Mitochondrial adenylate kinase</fullName>
    </submittedName>
</protein>
<keyword evidence="4 5" id="KW-0418">Kinase</keyword>
<dbReference type="OrthoDB" id="439792at2759"/>
<keyword evidence="3" id="KW-0547">Nucleotide-binding</keyword>
<evidence type="ECO:0000256" key="1">
    <source>
        <dbReference type="ARBA" id="ARBA00007220"/>
    </source>
</evidence>
<evidence type="ECO:0000256" key="5">
    <source>
        <dbReference type="RuleBase" id="RU003330"/>
    </source>
</evidence>
<dbReference type="InterPro" id="IPR006259">
    <property type="entry name" value="Adenyl_kin_sub"/>
</dbReference>
<evidence type="ECO:0000313" key="7">
    <source>
        <dbReference type="EMBL" id="KAF0852317.1"/>
    </source>
</evidence>
<gene>
    <name evidence="7" type="ORF">ANDGO_08006</name>
</gene>
<dbReference type="NCBIfam" id="TIGR01351">
    <property type="entry name" value="adk"/>
    <property type="match status" value="1"/>
</dbReference>
<dbReference type="GO" id="GO:0005524">
    <property type="term" value="F:ATP binding"/>
    <property type="evidence" value="ECO:0007669"/>
    <property type="project" value="InterPro"/>
</dbReference>
<comment type="caution">
    <text evidence="7">The sequence shown here is derived from an EMBL/GenBank/DDBJ whole genome shotgun (WGS) entry which is preliminary data.</text>
</comment>
<evidence type="ECO:0000256" key="3">
    <source>
        <dbReference type="ARBA" id="ARBA00022741"/>
    </source>
</evidence>
<comment type="similarity">
    <text evidence="1 5">Belongs to the adenylate kinase family.</text>
</comment>
<dbReference type="SUPFAM" id="SSF57774">
    <property type="entry name" value="Microbial and mitochondrial ADK, insert 'zinc finger' domain"/>
    <property type="match status" value="1"/>
</dbReference>
<sequence length="236" mass="25869">MLSRSVRLLFTGAPGVGKGTYASRVSEKIGLPHISAGDLLRAEVATGSSLGKELSGYLSKGLLAPPSIVNAIVFQRLKRDDCQHRGYILDGFPRSVAQADEMHHVEDIQLDSVINFHQDYEVIIQKLAGRRVCSSCGTGYNLSHVKKGRLDMPPLAPRISGVCDSCGGELVQRSDDNPEVVFDRLKVYENSTQPLIDYYKKAGILLEFEVDGTPKQCMPRLVRLIEGVSKNEKLAA</sequence>
<dbReference type="EMBL" id="VRVR01000046">
    <property type="protein sequence ID" value="KAF0852317.1"/>
    <property type="molecule type" value="Genomic_DNA"/>
</dbReference>
<evidence type="ECO:0000259" key="6">
    <source>
        <dbReference type="Pfam" id="PF05191"/>
    </source>
</evidence>
<dbReference type="PRINTS" id="PR00094">
    <property type="entry name" value="ADENYLTKNASE"/>
</dbReference>
<dbReference type="InterPro" id="IPR000850">
    <property type="entry name" value="Adenylat/UMP-CMP_kin"/>
</dbReference>
<dbReference type="Pfam" id="PF05191">
    <property type="entry name" value="ADK_lid"/>
    <property type="match status" value="1"/>
</dbReference>
<keyword evidence="2 5" id="KW-0808">Transferase</keyword>
<evidence type="ECO:0000256" key="4">
    <source>
        <dbReference type="ARBA" id="ARBA00022777"/>
    </source>
</evidence>
<dbReference type="PROSITE" id="PS00113">
    <property type="entry name" value="ADENYLATE_KINASE"/>
    <property type="match status" value="1"/>
</dbReference>
<dbReference type="PANTHER" id="PTHR23359">
    <property type="entry name" value="NUCLEOTIDE KINASE"/>
    <property type="match status" value="1"/>
</dbReference>
<evidence type="ECO:0000256" key="2">
    <source>
        <dbReference type="ARBA" id="ARBA00022679"/>
    </source>
</evidence>
<dbReference type="InterPro" id="IPR036193">
    <property type="entry name" value="ADK_active_lid_dom_sf"/>
</dbReference>
<keyword evidence="8" id="KW-1185">Reference proteome</keyword>
<dbReference type="SUPFAM" id="SSF52540">
    <property type="entry name" value="P-loop containing nucleoside triphosphate hydrolases"/>
    <property type="match status" value="1"/>
</dbReference>
<organism evidence="7 8">
    <name type="scientific">Andalucia godoyi</name>
    <name type="common">Flagellate</name>
    <dbReference type="NCBI Taxonomy" id="505711"/>
    <lineage>
        <taxon>Eukaryota</taxon>
        <taxon>Discoba</taxon>
        <taxon>Jakobida</taxon>
        <taxon>Andalucina</taxon>
        <taxon>Andaluciidae</taxon>
        <taxon>Andalucia</taxon>
    </lineage>
</organism>
<dbReference type="InterPro" id="IPR033690">
    <property type="entry name" value="Adenylat_kinase_CS"/>
</dbReference>
<accession>A0A8K0F4C6</accession>
<dbReference type="Proteomes" id="UP000799049">
    <property type="component" value="Unassembled WGS sequence"/>
</dbReference>
<name>A0A8K0F4C6_ANDGO</name>
<dbReference type="InterPro" id="IPR007862">
    <property type="entry name" value="Adenylate_kinase_lid-dom"/>
</dbReference>
<dbReference type="Pfam" id="PF00406">
    <property type="entry name" value="ADK"/>
    <property type="match status" value="1"/>
</dbReference>
<evidence type="ECO:0000313" key="8">
    <source>
        <dbReference type="Proteomes" id="UP000799049"/>
    </source>
</evidence>
<dbReference type="GO" id="GO:0004017">
    <property type="term" value="F:AMP kinase activity"/>
    <property type="evidence" value="ECO:0007669"/>
    <property type="project" value="InterPro"/>
</dbReference>
<dbReference type="Gene3D" id="3.40.50.300">
    <property type="entry name" value="P-loop containing nucleotide triphosphate hydrolases"/>
    <property type="match status" value="1"/>
</dbReference>
<dbReference type="AlphaFoldDB" id="A0A8K0F4C6"/>